<protein>
    <submittedName>
        <fullName evidence="1">Uncharacterized protein</fullName>
    </submittedName>
</protein>
<name>A0A0F9KXZ0_9ZZZZ</name>
<evidence type="ECO:0000313" key="1">
    <source>
        <dbReference type="EMBL" id="KKM79681.1"/>
    </source>
</evidence>
<dbReference type="AlphaFoldDB" id="A0A0F9KXZ0"/>
<dbReference type="EMBL" id="LAZR01008301">
    <property type="protein sequence ID" value="KKM79681.1"/>
    <property type="molecule type" value="Genomic_DNA"/>
</dbReference>
<organism evidence="1">
    <name type="scientific">marine sediment metagenome</name>
    <dbReference type="NCBI Taxonomy" id="412755"/>
    <lineage>
        <taxon>unclassified sequences</taxon>
        <taxon>metagenomes</taxon>
        <taxon>ecological metagenomes</taxon>
    </lineage>
</organism>
<sequence>MITQVSFQFDDNGASVEYEMSQIPRVGDEVHMYFGKMGEKDHLIARITNVRWVIVDEMDGDQGDNVTVFMEWKSGRTFYQIIKKYIHNPAWVNKRFGFDSKGEGD</sequence>
<comment type="caution">
    <text evidence="1">The sequence shown here is derived from an EMBL/GenBank/DDBJ whole genome shotgun (WGS) entry which is preliminary data.</text>
</comment>
<reference evidence="1" key="1">
    <citation type="journal article" date="2015" name="Nature">
        <title>Complex archaea that bridge the gap between prokaryotes and eukaryotes.</title>
        <authorList>
            <person name="Spang A."/>
            <person name="Saw J.H."/>
            <person name="Jorgensen S.L."/>
            <person name="Zaremba-Niedzwiedzka K."/>
            <person name="Martijn J."/>
            <person name="Lind A.E."/>
            <person name="van Eijk R."/>
            <person name="Schleper C."/>
            <person name="Guy L."/>
            <person name="Ettema T.J."/>
        </authorList>
    </citation>
    <scope>NUCLEOTIDE SEQUENCE</scope>
</reference>
<accession>A0A0F9KXZ0</accession>
<proteinExistence type="predicted"/>
<gene>
    <name evidence="1" type="ORF">LCGC14_1347440</name>
</gene>